<gene>
    <name evidence="2" type="ORF">NEOLEDRAFT_1151755</name>
</gene>
<dbReference type="Gene3D" id="2.60.120.650">
    <property type="entry name" value="Cupin"/>
    <property type="match status" value="1"/>
</dbReference>
<dbReference type="InParanoid" id="A0A165NKL7"/>
<dbReference type="SUPFAM" id="SSF51197">
    <property type="entry name" value="Clavaminate synthase-like"/>
    <property type="match status" value="1"/>
</dbReference>
<proteinExistence type="predicted"/>
<feature type="compositionally biased region" description="Basic residues" evidence="1">
    <location>
        <begin position="296"/>
        <end position="306"/>
    </location>
</feature>
<evidence type="ECO:0000313" key="3">
    <source>
        <dbReference type="Proteomes" id="UP000076761"/>
    </source>
</evidence>
<dbReference type="STRING" id="1314782.A0A165NKL7"/>
<reference evidence="2 3" key="1">
    <citation type="journal article" date="2016" name="Mol. Biol. Evol.">
        <title>Comparative Genomics of Early-Diverging Mushroom-Forming Fungi Provides Insights into the Origins of Lignocellulose Decay Capabilities.</title>
        <authorList>
            <person name="Nagy L.G."/>
            <person name="Riley R."/>
            <person name="Tritt A."/>
            <person name="Adam C."/>
            <person name="Daum C."/>
            <person name="Floudas D."/>
            <person name="Sun H."/>
            <person name="Yadav J.S."/>
            <person name="Pangilinan J."/>
            <person name="Larsson K.H."/>
            <person name="Matsuura K."/>
            <person name="Barry K."/>
            <person name="Labutti K."/>
            <person name="Kuo R."/>
            <person name="Ohm R.A."/>
            <person name="Bhattacharya S.S."/>
            <person name="Shirouzu T."/>
            <person name="Yoshinaga Y."/>
            <person name="Martin F.M."/>
            <person name="Grigoriev I.V."/>
            <person name="Hibbett D.S."/>
        </authorList>
    </citation>
    <scope>NUCLEOTIDE SEQUENCE [LARGE SCALE GENOMIC DNA]</scope>
    <source>
        <strain evidence="2 3">HHB14362 ss-1</strain>
    </source>
</reference>
<evidence type="ECO:0000256" key="1">
    <source>
        <dbReference type="SAM" id="MobiDB-lite"/>
    </source>
</evidence>
<dbReference type="OrthoDB" id="4161428at2759"/>
<name>A0A165NKL7_9AGAM</name>
<organism evidence="2 3">
    <name type="scientific">Neolentinus lepideus HHB14362 ss-1</name>
    <dbReference type="NCBI Taxonomy" id="1314782"/>
    <lineage>
        <taxon>Eukaryota</taxon>
        <taxon>Fungi</taxon>
        <taxon>Dikarya</taxon>
        <taxon>Basidiomycota</taxon>
        <taxon>Agaricomycotina</taxon>
        <taxon>Agaricomycetes</taxon>
        <taxon>Gloeophyllales</taxon>
        <taxon>Gloeophyllaceae</taxon>
        <taxon>Neolentinus</taxon>
    </lineage>
</organism>
<evidence type="ECO:0008006" key="4">
    <source>
        <dbReference type="Google" id="ProtNLM"/>
    </source>
</evidence>
<evidence type="ECO:0000313" key="2">
    <source>
        <dbReference type="EMBL" id="KZT19777.1"/>
    </source>
</evidence>
<keyword evidence="3" id="KW-1185">Reference proteome</keyword>
<accession>A0A165NKL7</accession>
<dbReference type="EMBL" id="KV425633">
    <property type="protein sequence ID" value="KZT19777.1"/>
    <property type="molecule type" value="Genomic_DNA"/>
</dbReference>
<protein>
    <recommendedName>
        <fullName evidence="4">JmjC domain-containing protein</fullName>
    </recommendedName>
</protein>
<dbReference type="Proteomes" id="UP000076761">
    <property type="component" value="Unassembled WGS sequence"/>
</dbReference>
<feature type="region of interest" description="Disordered" evidence="1">
    <location>
        <begin position="296"/>
        <end position="319"/>
    </location>
</feature>
<dbReference type="AlphaFoldDB" id="A0A165NKL7"/>
<sequence length="840" mass="92210">MVSLRSDMLSLVGGAGGSAEIDVLGVEVRGEDGEGLWGGEAVGDDGEGGGSCVRVVGVQLGELDGLGVNIGWHGNKSYFNEDLLPRHLSDCAPSPPPGDPSNPETPVNYIPRITFDNHCLHLAKAADIYVGKVGQTIDLGSGALGVIKECVIQPDEVKNYCPWICTPPHLTFARFTAPFSPFDPQAHGMGDPCQILRPGDLWLSIEEGHRGIWVLGFDRSWILWDQLDPLHLITHPVADAYLLLGTGKDLDNLGWWGHKVCGNSKASFQARIQSANWKSGAHVADHLALVLQAPSKPRKGGRKCKLSHSTTTDISESPLSNTSGGVDIAQWQGSVISGLLSEVATLPPQSVHGDADHLTSMFQSFSLTERQEGIEFPCGSEKIKWMNGMESFLPWIRPPSGEGEDVMAVKKMAAAPDGKVDPSIDSWDIREFCEDPLNPSIPEAKVVIERIKCNISKGRPTLVRGCQLVGPRFTFDEGAAKLYKGSLHNPISVQEAGRRLQSELSGSEGPPDVHMSLSLENFIQEATRPDLPGKPKISAPWFLNQQEEALYLNRQDEHALCLPDRNPRQRKDDADGFSGAQLMDPDMSRLGQWDLLTHGGFMTQTHHDAAGACTWMSIQDGCKFWTLVYIKSNALSSREHAKERFIDATGALKDQMDNNSDIKLVTICLEPGDILIQPPAIMHAIYTPVKTVATGGHFFLYDAMHLTEISMDIDHDHSDVTTNQVHHGAHHLLVNMTLALPNMWDKPMARKPFLTLARLILRPKDYAPDLKGLGKPTMYKEERVECEVVGEISDAQKIIRAVMKENSIAQEEVLARHPRGDPLEPDFYDPGEVMAILHQE</sequence>
<feature type="compositionally biased region" description="Polar residues" evidence="1">
    <location>
        <begin position="307"/>
        <end position="319"/>
    </location>
</feature>